<feature type="signal peptide" evidence="1">
    <location>
        <begin position="1"/>
        <end position="28"/>
    </location>
</feature>
<feature type="chain" id="PRO_5023095087" description="Secreted protein" evidence="1">
    <location>
        <begin position="29"/>
        <end position="90"/>
    </location>
</feature>
<proteinExistence type="predicted"/>
<protein>
    <recommendedName>
        <fullName evidence="4">Secreted protein</fullName>
    </recommendedName>
</protein>
<evidence type="ECO:0000256" key="1">
    <source>
        <dbReference type="SAM" id="SignalP"/>
    </source>
</evidence>
<evidence type="ECO:0000313" key="3">
    <source>
        <dbReference type="Proteomes" id="UP000324222"/>
    </source>
</evidence>
<organism evidence="2 3">
    <name type="scientific">Portunus trituberculatus</name>
    <name type="common">Swimming crab</name>
    <name type="synonym">Neptunus trituberculatus</name>
    <dbReference type="NCBI Taxonomy" id="210409"/>
    <lineage>
        <taxon>Eukaryota</taxon>
        <taxon>Metazoa</taxon>
        <taxon>Ecdysozoa</taxon>
        <taxon>Arthropoda</taxon>
        <taxon>Crustacea</taxon>
        <taxon>Multicrustacea</taxon>
        <taxon>Malacostraca</taxon>
        <taxon>Eumalacostraca</taxon>
        <taxon>Eucarida</taxon>
        <taxon>Decapoda</taxon>
        <taxon>Pleocyemata</taxon>
        <taxon>Brachyura</taxon>
        <taxon>Eubrachyura</taxon>
        <taxon>Portunoidea</taxon>
        <taxon>Portunidae</taxon>
        <taxon>Portuninae</taxon>
        <taxon>Portunus</taxon>
    </lineage>
</organism>
<accession>A0A5B7F3K5</accession>
<dbReference type="Proteomes" id="UP000324222">
    <property type="component" value="Unassembled WGS sequence"/>
</dbReference>
<keyword evidence="1" id="KW-0732">Signal</keyword>
<name>A0A5B7F3K5_PORTR</name>
<reference evidence="2 3" key="1">
    <citation type="submission" date="2019-05" db="EMBL/GenBank/DDBJ databases">
        <title>Another draft genome of Portunus trituberculatus and its Hox gene families provides insights of decapod evolution.</title>
        <authorList>
            <person name="Jeong J.-H."/>
            <person name="Song I."/>
            <person name="Kim S."/>
            <person name="Choi T."/>
            <person name="Kim D."/>
            <person name="Ryu S."/>
            <person name="Kim W."/>
        </authorList>
    </citation>
    <scope>NUCLEOTIDE SEQUENCE [LARGE SCALE GENOMIC DNA]</scope>
    <source>
        <tissue evidence="2">Muscle</tissue>
    </source>
</reference>
<dbReference type="EMBL" id="VSRR010005124">
    <property type="protein sequence ID" value="MPC41601.1"/>
    <property type="molecule type" value="Genomic_DNA"/>
</dbReference>
<keyword evidence="3" id="KW-1185">Reference proteome</keyword>
<gene>
    <name evidence="2" type="ORF">E2C01_035200</name>
</gene>
<evidence type="ECO:0000313" key="2">
    <source>
        <dbReference type="EMBL" id="MPC41601.1"/>
    </source>
</evidence>
<dbReference type="AlphaFoldDB" id="A0A5B7F3K5"/>
<comment type="caution">
    <text evidence="2">The sequence shown here is derived from an EMBL/GenBank/DDBJ whole genome shotgun (WGS) entry which is preliminary data.</text>
</comment>
<sequence length="90" mass="9784">MWEVQVAVTVSLTVLLTFLLRALVGAAAQKNPIAPSIFRFSTGMRRGYVRVSGMPGLSPLQVPTSTAQSPRCVLMTMARSPALWSHIGIW</sequence>
<evidence type="ECO:0008006" key="4">
    <source>
        <dbReference type="Google" id="ProtNLM"/>
    </source>
</evidence>